<proteinExistence type="predicted"/>
<evidence type="ECO:0000313" key="3">
    <source>
        <dbReference type="EMBL" id="KAE9024133.1"/>
    </source>
</evidence>
<gene>
    <name evidence="3" type="ORF">PR001_g12746</name>
    <name evidence="2" type="ORF">PR002_g13099</name>
    <name evidence="4" type="ORF">PR003_g13374</name>
</gene>
<feature type="region of interest" description="Disordered" evidence="1">
    <location>
        <begin position="126"/>
        <end position="190"/>
    </location>
</feature>
<dbReference type="AlphaFoldDB" id="A0A6A3M763"/>
<dbReference type="OrthoDB" id="121728at2759"/>
<name>A0A6A3M763_9STRA</name>
<accession>A0A6A3M763</accession>
<evidence type="ECO:0000313" key="4">
    <source>
        <dbReference type="EMBL" id="KAE9334743.1"/>
    </source>
</evidence>
<feature type="compositionally biased region" description="Low complexity" evidence="1">
    <location>
        <begin position="170"/>
        <end position="183"/>
    </location>
</feature>
<dbReference type="EMBL" id="QXFT01000843">
    <property type="protein sequence ID" value="KAE9334743.1"/>
    <property type="molecule type" value="Genomic_DNA"/>
</dbReference>
<organism evidence="3 5">
    <name type="scientific">Phytophthora rubi</name>
    <dbReference type="NCBI Taxonomy" id="129364"/>
    <lineage>
        <taxon>Eukaryota</taxon>
        <taxon>Sar</taxon>
        <taxon>Stramenopiles</taxon>
        <taxon>Oomycota</taxon>
        <taxon>Peronosporomycetes</taxon>
        <taxon>Peronosporales</taxon>
        <taxon>Peronosporaceae</taxon>
        <taxon>Phytophthora</taxon>
    </lineage>
</organism>
<dbReference type="Proteomes" id="UP000435112">
    <property type="component" value="Unassembled WGS sequence"/>
</dbReference>
<evidence type="ECO:0000313" key="6">
    <source>
        <dbReference type="Proteomes" id="UP000434957"/>
    </source>
</evidence>
<protein>
    <submittedName>
        <fullName evidence="3">Uncharacterized protein</fullName>
    </submittedName>
</protein>
<feature type="compositionally biased region" description="Polar residues" evidence="1">
    <location>
        <begin position="143"/>
        <end position="161"/>
    </location>
</feature>
<evidence type="ECO:0000313" key="5">
    <source>
        <dbReference type="Proteomes" id="UP000429607"/>
    </source>
</evidence>
<dbReference type="Proteomes" id="UP000429607">
    <property type="component" value="Unassembled WGS sequence"/>
</dbReference>
<dbReference type="EMBL" id="QXFU01000852">
    <property type="protein sequence ID" value="KAE9018429.1"/>
    <property type="molecule type" value="Genomic_DNA"/>
</dbReference>
<sequence length="261" mass="27976">MGKSSTRNVTVEHEFSKLGHLLTKTAGEVVNCLKVLKTNLAEYDKRNGLLFINTSKSFMRSDIRAAKDMASELRHVADQIAKSDTPSEWEITAARSKINTVSDAMGELKKTARAYDRSGKSKGITGILGNALTSSNNSNNNSHTRGNETSESGLLGSSNTKTESEGSGFGEYSKGSDSEYSSGSGTGLPKASDTVEAVVKRALHDNFSGFSALKHQVLVAEKSLSPSFAERVMDTVSSMTNSLKEEANFAPEGKEKMSMSV</sequence>
<dbReference type="EMBL" id="QXFV01000840">
    <property type="protein sequence ID" value="KAE9024133.1"/>
    <property type="molecule type" value="Genomic_DNA"/>
</dbReference>
<evidence type="ECO:0000313" key="2">
    <source>
        <dbReference type="EMBL" id="KAE9018429.1"/>
    </source>
</evidence>
<keyword evidence="6" id="KW-1185">Reference proteome</keyword>
<evidence type="ECO:0000256" key="1">
    <source>
        <dbReference type="SAM" id="MobiDB-lite"/>
    </source>
</evidence>
<evidence type="ECO:0000313" key="7">
    <source>
        <dbReference type="Proteomes" id="UP000435112"/>
    </source>
</evidence>
<reference evidence="5 7" key="1">
    <citation type="submission" date="2018-09" db="EMBL/GenBank/DDBJ databases">
        <title>Genomic investigation of the strawberry pathogen Phytophthora fragariae indicates pathogenicity is determined by transcriptional variation in three key races.</title>
        <authorList>
            <person name="Adams T.M."/>
            <person name="Armitage A.D."/>
            <person name="Sobczyk M.K."/>
            <person name="Bates H.J."/>
            <person name="Dunwell J.M."/>
            <person name="Nellist C.F."/>
            <person name="Harrison R.J."/>
        </authorList>
    </citation>
    <scope>NUCLEOTIDE SEQUENCE [LARGE SCALE GENOMIC DNA]</scope>
    <source>
        <strain evidence="3 5">SCRP249</strain>
        <strain evidence="2 7">SCRP324</strain>
        <strain evidence="4 6">SCRP333</strain>
    </source>
</reference>
<dbReference type="Proteomes" id="UP000434957">
    <property type="component" value="Unassembled WGS sequence"/>
</dbReference>
<comment type="caution">
    <text evidence="3">The sequence shown here is derived from an EMBL/GenBank/DDBJ whole genome shotgun (WGS) entry which is preliminary data.</text>
</comment>